<dbReference type="Gene3D" id="1.10.3720.10">
    <property type="entry name" value="MetI-like"/>
    <property type="match status" value="1"/>
</dbReference>
<feature type="transmembrane region" description="Helical" evidence="8">
    <location>
        <begin position="175"/>
        <end position="199"/>
    </location>
</feature>
<organism evidence="9 10">
    <name type="scientific">Pseudazoarcus pumilus</name>
    <dbReference type="NCBI Taxonomy" id="2067960"/>
    <lineage>
        <taxon>Bacteria</taxon>
        <taxon>Pseudomonadati</taxon>
        <taxon>Pseudomonadota</taxon>
        <taxon>Betaproteobacteria</taxon>
        <taxon>Rhodocyclales</taxon>
        <taxon>Zoogloeaceae</taxon>
        <taxon>Pseudazoarcus</taxon>
    </lineage>
</organism>
<evidence type="ECO:0000313" key="9">
    <source>
        <dbReference type="EMBL" id="AUN94609.1"/>
    </source>
</evidence>
<dbReference type="InterPro" id="IPR010065">
    <property type="entry name" value="AA_ABC_transptr_permease_3TM"/>
</dbReference>
<dbReference type="Proteomes" id="UP000242205">
    <property type="component" value="Chromosome"/>
</dbReference>
<dbReference type="GO" id="GO:0043190">
    <property type="term" value="C:ATP-binding cassette (ABC) transporter complex"/>
    <property type="evidence" value="ECO:0007669"/>
    <property type="project" value="InterPro"/>
</dbReference>
<sequence>MIGDSLEVLWTWTPFLLEGLYWNVVITLLATMLGTCVGGVLAVLHLSPSRFIARGVGFVVSVFRNVPSLVLLFYAATLIPNQIDLGGTIVNIPDWLKASIALAASPTGFTALNLHTSILYWRQGQRRAAMLFIPNWLGGLMITLLASSTASLVGVSELVGQCNTVIAATGTTYLVPIYVYALCLFFALCYPLSLALGGLKRHMAAKYA</sequence>
<keyword evidence="4 8" id="KW-0812">Transmembrane</keyword>
<dbReference type="SUPFAM" id="SSF161098">
    <property type="entry name" value="MetI-like"/>
    <property type="match status" value="1"/>
</dbReference>
<gene>
    <name evidence="9" type="ORF">C0099_06430</name>
</gene>
<dbReference type="RefSeq" id="WP_102246677.1">
    <property type="nucleotide sequence ID" value="NZ_CP025682.1"/>
</dbReference>
<evidence type="ECO:0000256" key="6">
    <source>
        <dbReference type="ARBA" id="ARBA00022989"/>
    </source>
</evidence>
<name>A0A2I6S5S2_9RHOO</name>
<accession>A0A2I6S5S2</accession>
<keyword evidence="7 8" id="KW-0472">Membrane</keyword>
<feature type="transmembrane region" description="Helical" evidence="8">
    <location>
        <begin position="56"/>
        <end position="79"/>
    </location>
</feature>
<keyword evidence="2" id="KW-0813">Transport</keyword>
<dbReference type="GO" id="GO:0006865">
    <property type="term" value="P:amino acid transport"/>
    <property type="evidence" value="ECO:0007669"/>
    <property type="project" value="UniProtKB-KW"/>
</dbReference>
<dbReference type="GO" id="GO:0022857">
    <property type="term" value="F:transmembrane transporter activity"/>
    <property type="evidence" value="ECO:0007669"/>
    <property type="project" value="InterPro"/>
</dbReference>
<dbReference type="EMBL" id="CP025682">
    <property type="protein sequence ID" value="AUN94609.1"/>
    <property type="molecule type" value="Genomic_DNA"/>
</dbReference>
<dbReference type="PANTHER" id="PTHR30614:SF0">
    <property type="entry name" value="L-CYSTINE TRANSPORT SYSTEM PERMEASE PROTEIN TCYL"/>
    <property type="match status" value="1"/>
</dbReference>
<proteinExistence type="predicted"/>
<dbReference type="InterPro" id="IPR043429">
    <property type="entry name" value="ArtM/GltK/GlnP/TcyL/YhdX-like"/>
</dbReference>
<keyword evidence="5" id="KW-0029">Amino-acid transport</keyword>
<dbReference type="PANTHER" id="PTHR30614">
    <property type="entry name" value="MEMBRANE COMPONENT OF AMINO ACID ABC TRANSPORTER"/>
    <property type="match status" value="1"/>
</dbReference>
<keyword evidence="10" id="KW-1185">Reference proteome</keyword>
<dbReference type="KEGG" id="atw:C0099_06430"/>
<evidence type="ECO:0000313" key="10">
    <source>
        <dbReference type="Proteomes" id="UP000242205"/>
    </source>
</evidence>
<feature type="transmembrane region" description="Helical" evidence="8">
    <location>
        <begin position="133"/>
        <end position="155"/>
    </location>
</feature>
<feature type="transmembrane region" description="Helical" evidence="8">
    <location>
        <begin position="99"/>
        <end position="121"/>
    </location>
</feature>
<evidence type="ECO:0000256" key="3">
    <source>
        <dbReference type="ARBA" id="ARBA00022475"/>
    </source>
</evidence>
<evidence type="ECO:0000256" key="4">
    <source>
        <dbReference type="ARBA" id="ARBA00022692"/>
    </source>
</evidence>
<keyword evidence="3" id="KW-1003">Cell membrane</keyword>
<evidence type="ECO:0000256" key="7">
    <source>
        <dbReference type="ARBA" id="ARBA00023136"/>
    </source>
</evidence>
<dbReference type="NCBIfam" id="TIGR01726">
    <property type="entry name" value="HEQRo_perm_3TM"/>
    <property type="match status" value="1"/>
</dbReference>
<feature type="transmembrane region" description="Helical" evidence="8">
    <location>
        <begin position="20"/>
        <end position="44"/>
    </location>
</feature>
<dbReference type="InterPro" id="IPR035906">
    <property type="entry name" value="MetI-like_sf"/>
</dbReference>
<keyword evidence="6 8" id="KW-1133">Transmembrane helix</keyword>
<evidence type="ECO:0000256" key="2">
    <source>
        <dbReference type="ARBA" id="ARBA00022448"/>
    </source>
</evidence>
<dbReference type="AlphaFoldDB" id="A0A2I6S5S2"/>
<dbReference type="OrthoDB" id="9809799at2"/>
<comment type="subcellular location">
    <subcellularLocation>
        <location evidence="1">Cell inner membrane</location>
        <topology evidence="1">Multi-pass membrane protein</topology>
    </subcellularLocation>
</comment>
<reference evidence="9 10" key="1">
    <citation type="submission" date="2018-01" db="EMBL/GenBank/DDBJ databases">
        <authorList>
            <person name="Fu G.-Y."/>
        </authorList>
    </citation>
    <scope>NUCLEOTIDE SEQUENCE [LARGE SCALE GENOMIC DNA]</scope>
    <source>
        <strain evidence="9 10">SY39</strain>
    </source>
</reference>
<evidence type="ECO:0000256" key="5">
    <source>
        <dbReference type="ARBA" id="ARBA00022970"/>
    </source>
</evidence>
<evidence type="ECO:0000256" key="8">
    <source>
        <dbReference type="SAM" id="Phobius"/>
    </source>
</evidence>
<evidence type="ECO:0000256" key="1">
    <source>
        <dbReference type="ARBA" id="ARBA00004429"/>
    </source>
</evidence>
<protein>
    <submittedName>
        <fullName evidence="9">Polar amino acid ABC transporter permease</fullName>
    </submittedName>
</protein>